<evidence type="ECO:0000256" key="16">
    <source>
        <dbReference type="SAM" id="MobiDB-lite"/>
    </source>
</evidence>
<dbReference type="CDD" id="cd16922">
    <property type="entry name" value="HATPase_EvgS-ArcB-TorS-like"/>
    <property type="match status" value="1"/>
</dbReference>
<keyword evidence="7" id="KW-0418">Kinase</keyword>
<dbReference type="GO" id="GO:0005886">
    <property type="term" value="C:plasma membrane"/>
    <property type="evidence" value="ECO:0007669"/>
    <property type="project" value="TreeGrafter"/>
</dbReference>
<dbReference type="GO" id="GO:0009927">
    <property type="term" value="F:histidine phosphotransfer kinase activity"/>
    <property type="evidence" value="ECO:0007669"/>
    <property type="project" value="TreeGrafter"/>
</dbReference>
<evidence type="ECO:0000256" key="17">
    <source>
        <dbReference type="SAM" id="Phobius"/>
    </source>
</evidence>
<feature type="region of interest" description="Disordered" evidence="16">
    <location>
        <begin position="426"/>
        <end position="580"/>
    </location>
</feature>
<dbReference type="GO" id="GO:0000155">
    <property type="term" value="F:phosphorelay sensor kinase activity"/>
    <property type="evidence" value="ECO:0007669"/>
    <property type="project" value="InterPro"/>
</dbReference>
<feature type="transmembrane region" description="Helical" evidence="17">
    <location>
        <begin position="61"/>
        <end position="82"/>
    </location>
</feature>
<dbReference type="FunFam" id="3.30.565.10:FF:000010">
    <property type="entry name" value="Sensor histidine kinase RcsC"/>
    <property type="match status" value="1"/>
</dbReference>
<feature type="transmembrane region" description="Helical" evidence="17">
    <location>
        <begin position="20"/>
        <end position="40"/>
    </location>
</feature>
<evidence type="ECO:0000256" key="7">
    <source>
        <dbReference type="ARBA" id="ARBA00022777"/>
    </source>
</evidence>
<evidence type="ECO:0000259" key="18">
    <source>
        <dbReference type="PROSITE" id="PS50109"/>
    </source>
</evidence>
<sequence>MLALLLVVGIISWFGAHDGQIVAAVACGVLGVLTSLWRWWLWRRYYRPEPLSEQELRAAQLGLQANAALAGGMWVVATVGVYASLEGAYATAFVIMVCGSVAVAAYFMPLVGRSFALLTVPQLGSLALVNALGPGERSLPIAFMVLIFGVTMFRAAREFTAITTRAVRHGLEADAANASLQRAKAMAEAANESLRRAKEAADAANMAKSQFLATMSHEIRTPMNGVLGALELLRSSRLDPQQRRLVKTAASSGTSLMAILNDVLDHSKIEAGKLNLVRAPLSLHATANSVVALFRANAETKGLALVLEIDPETANWVLGDAQRLKQVLLNLVGNAIKFTERGGVSLRLRPGRGTLPKPVVRFEVVDTGIGVPHEAQDQLFQPFHQIDGSRSRRAGGTGLGTAISQKIVEAMGGRIELESQAGRGSRFHFDGLRRRPAPAGRRSARFGDDAAGHPALAVAGHGAGGRGQSGQPRDRRRDAAVAGAGLHRGAGRRRGARRAGAPLGRPGADGLPDAGDGRLHRHPADPRPRAPPAPAAHADRRADRQRLRRGRGACAAGGHGRPPRQTLYPRPVARGDRDWL</sequence>
<dbReference type="CDD" id="cd00082">
    <property type="entry name" value="HisKA"/>
    <property type="match status" value="1"/>
</dbReference>
<dbReference type="GO" id="GO:0005524">
    <property type="term" value="F:ATP binding"/>
    <property type="evidence" value="ECO:0007669"/>
    <property type="project" value="UniProtKB-KW"/>
</dbReference>
<keyword evidence="20" id="KW-1185">Reference proteome</keyword>
<keyword evidence="4" id="KW-0808">Transferase</keyword>
<comment type="caution">
    <text evidence="19">The sequence shown here is derived from an EMBL/GenBank/DDBJ whole genome shotgun (WGS) entry which is preliminary data.</text>
</comment>
<evidence type="ECO:0000256" key="2">
    <source>
        <dbReference type="ARBA" id="ARBA00012438"/>
    </source>
</evidence>
<dbReference type="SUPFAM" id="SSF55874">
    <property type="entry name" value="ATPase domain of HSP90 chaperone/DNA topoisomerase II/histidine kinase"/>
    <property type="match status" value="1"/>
</dbReference>
<dbReference type="SMART" id="SM00388">
    <property type="entry name" value="HisKA"/>
    <property type="match status" value="1"/>
</dbReference>
<protein>
    <recommendedName>
        <fullName evidence="13">Sensory/regulatory protein RpfC</fullName>
        <ecNumber evidence="2">2.7.13.3</ecNumber>
    </recommendedName>
    <alternativeName>
        <fullName evidence="14">Virulence sensor protein BvgS</fullName>
    </alternativeName>
</protein>
<dbReference type="InterPro" id="IPR036890">
    <property type="entry name" value="HATPase_C_sf"/>
</dbReference>
<keyword evidence="8" id="KW-0067">ATP-binding</keyword>
<evidence type="ECO:0000256" key="10">
    <source>
        <dbReference type="ARBA" id="ARBA00023026"/>
    </source>
</evidence>
<keyword evidence="17" id="KW-0812">Transmembrane</keyword>
<evidence type="ECO:0000256" key="6">
    <source>
        <dbReference type="ARBA" id="ARBA00022741"/>
    </source>
</evidence>
<keyword evidence="17" id="KW-0472">Membrane</keyword>
<evidence type="ECO:0000313" key="20">
    <source>
        <dbReference type="Proteomes" id="UP000321832"/>
    </source>
</evidence>
<comment type="catalytic activity">
    <reaction evidence="1">
        <text>ATP + protein L-histidine = ADP + protein N-phospho-L-histidine.</text>
        <dbReference type="EC" id="2.7.13.3"/>
    </reaction>
</comment>
<keyword evidence="9" id="KW-0902">Two-component regulatory system</keyword>
<dbReference type="EMBL" id="VOPW01000001">
    <property type="protein sequence ID" value="TXC65863.1"/>
    <property type="molecule type" value="Genomic_DNA"/>
</dbReference>
<dbReference type="Pfam" id="PF00512">
    <property type="entry name" value="HisKA"/>
    <property type="match status" value="1"/>
</dbReference>
<dbReference type="AlphaFoldDB" id="A0A5C6TZ32"/>
<evidence type="ECO:0000256" key="5">
    <source>
        <dbReference type="ARBA" id="ARBA00022729"/>
    </source>
</evidence>
<dbReference type="Gene3D" id="3.30.565.10">
    <property type="entry name" value="Histidine kinase-like ATPase, C-terminal domain"/>
    <property type="match status" value="1"/>
</dbReference>
<dbReference type="InterPro" id="IPR003594">
    <property type="entry name" value="HATPase_dom"/>
</dbReference>
<accession>A0A5C6TZ32</accession>
<dbReference type="PROSITE" id="PS50109">
    <property type="entry name" value="HIS_KIN"/>
    <property type="match status" value="1"/>
</dbReference>
<evidence type="ECO:0000256" key="15">
    <source>
        <dbReference type="SAM" id="Coils"/>
    </source>
</evidence>
<dbReference type="InterPro" id="IPR036097">
    <property type="entry name" value="HisK_dim/P_sf"/>
</dbReference>
<organism evidence="19 20">
    <name type="scientific">Piscinibacter aquaticus</name>
    <dbReference type="NCBI Taxonomy" id="392597"/>
    <lineage>
        <taxon>Bacteria</taxon>
        <taxon>Pseudomonadati</taxon>
        <taxon>Pseudomonadota</taxon>
        <taxon>Betaproteobacteria</taxon>
        <taxon>Burkholderiales</taxon>
        <taxon>Sphaerotilaceae</taxon>
        <taxon>Piscinibacter</taxon>
    </lineage>
</organism>
<dbReference type="PANTHER" id="PTHR43047">
    <property type="entry name" value="TWO-COMPONENT HISTIDINE PROTEIN KINASE"/>
    <property type="match status" value="1"/>
</dbReference>
<evidence type="ECO:0000256" key="3">
    <source>
        <dbReference type="ARBA" id="ARBA00022553"/>
    </source>
</evidence>
<dbReference type="PANTHER" id="PTHR43047:SF71">
    <property type="entry name" value="HISTIDINE KINASE CONTAINING CHEY-HOMOLOGOUS RECEIVER DOMAIN-RELATED"/>
    <property type="match status" value="1"/>
</dbReference>
<dbReference type="SMART" id="SM00387">
    <property type="entry name" value="HATPase_c"/>
    <property type="match status" value="1"/>
</dbReference>
<dbReference type="EC" id="2.7.13.3" evidence="2"/>
<dbReference type="Pfam" id="PF02518">
    <property type="entry name" value="HATPase_c"/>
    <property type="match status" value="1"/>
</dbReference>
<evidence type="ECO:0000313" key="19">
    <source>
        <dbReference type="EMBL" id="TXC65863.1"/>
    </source>
</evidence>
<evidence type="ECO:0000256" key="8">
    <source>
        <dbReference type="ARBA" id="ARBA00022840"/>
    </source>
</evidence>
<evidence type="ECO:0000256" key="1">
    <source>
        <dbReference type="ARBA" id="ARBA00000085"/>
    </source>
</evidence>
<gene>
    <name evidence="19" type="ORF">FSC37_07170</name>
</gene>
<dbReference type="Gene3D" id="1.10.287.130">
    <property type="match status" value="1"/>
</dbReference>
<comment type="subunit">
    <text evidence="12">At low DSF concentrations, interacts with RpfF.</text>
</comment>
<keyword evidence="5" id="KW-0732">Signal</keyword>
<keyword evidence="10" id="KW-0843">Virulence</keyword>
<keyword evidence="15" id="KW-0175">Coiled coil</keyword>
<dbReference type="SUPFAM" id="SSF47384">
    <property type="entry name" value="Homodimeric domain of signal transducing histidine kinase"/>
    <property type="match status" value="1"/>
</dbReference>
<dbReference type="Proteomes" id="UP000321832">
    <property type="component" value="Unassembled WGS sequence"/>
</dbReference>
<dbReference type="InterPro" id="IPR005467">
    <property type="entry name" value="His_kinase_dom"/>
</dbReference>
<evidence type="ECO:0000256" key="9">
    <source>
        <dbReference type="ARBA" id="ARBA00023012"/>
    </source>
</evidence>
<evidence type="ECO:0000256" key="4">
    <source>
        <dbReference type="ARBA" id="ARBA00022679"/>
    </source>
</evidence>
<evidence type="ECO:0000256" key="14">
    <source>
        <dbReference type="ARBA" id="ARBA00070152"/>
    </source>
</evidence>
<feature type="coiled-coil region" evidence="15">
    <location>
        <begin position="173"/>
        <end position="207"/>
    </location>
</feature>
<dbReference type="FunFam" id="1.10.287.130:FF:000002">
    <property type="entry name" value="Two-component osmosensing histidine kinase"/>
    <property type="match status" value="1"/>
</dbReference>
<reference evidence="19 20" key="1">
    <citation type="submission" date="2019-08" db="EMBL/GenBank/DDBJ databases">
        <authorList>
            <person name="Khan S.A."/>
            <person name="Jeon C.O."/>
            <person name="Jeong S.E."/>
        </authorList>
    </citation>
    <scope>NUCLEOTIDE SEQUENCE [LARGE SCALE GENOMIC DNA]</scope>
    <source>
        <strain evidence="20">IMCC1728</strain>
    </source>
</reference>
<keyword evidence="17" id="KW-1133">Transmembrane helix</keyword>
<evidence type="ECO:0000256" key="13">
    <source>
        <dbReference type="ARBA" id="ARBA00068150"/>
    </source>
</evidence>
<dbReference type="InterPro" id="IPR004358">
    <property type="entry name" value="Sig_transdc_His_kin-like_C"/>
</dbReference>
<evidence type="ECO:0000256" key="11">
    <source>
        <dbReference type="ARBA" id="ARBA00058004"/>
    </source>
</evidence>
<evidence type="ECO:0000256" key="12">
    <source>
        <dbReference type="ARBA" id="ARBA00064003"/>
    </source>
</evidence>
<feature type="domain" description="Histidine kinase" evidence="18">
    <location>
        <begin position="214"/>
        <end position="429"/>
    </location>
</feature>
<keyword evidence="6" id="KW-0547">Nucleotide-binding</keyword>
<keyword evidence="3" id="KW-0597">Phosphoprotein</keyword>
<dbReference type="InterPro" id="IPR003661">
    <property type="entry name" value="HisK_dim/P_dom"/>
</dbReference>
<name>A0A5C6TZ32_9BURK</name>
<feature type="compositionally biased region" description="Low complexity" evidence="16">
    <location>
        <begin position="498"/>
        <end position="514"/>
    </location>
</feature>
<feature type="compositionally biased region" description="Basic and acidic residues" evidence="16">
    <location>
        <begin position="515"/>
        <end position="528"/>
    </location>
</feature>
<feature type="transmembrane region" description="Helical" evidence="17">
    <location>
        <begin position="88"/>
        <end position="108"/>
    </location>
</feature>
<dbReference type="PRINTS" id="PR00344">
    <property type="entry name" value="BCTRLSENSOR"/>
</dbReference>
<comment type="function">
    <text evidence="11">Member of the two-component regulatory system BvgS/BvgA. Phosphorylates BvgA via a four-step phosphorelay in response to environmental signals.</text>
</comment>
<proteinExistence type="predicted"/>
<feature type="transmembrane region" description="Helical" evidence="17">
    <location>
        <begin position="139"/>
        <end position="156"/>
    </location>
</feature>